<feature type="region of interest" description="Disordered" evidence="1">
    <location>
        <begin position="301"/>
        <end position="322"/>
    </location>
</feature>
<feature type="non-terminal residue" evidence="3">
    <location>
        <position position="322"/>
    </location>
</feature>
<reference evidence="3 4" key="1">
    <citation type="submission" date="2014-03" db="EMBL/GenBank/DDBJ databases">
        <title>The Genome Sequence of Plasmodium fragile nilgiri.</title>
        <authorList>
            <consortium name="The Broad Institute Genomics Platform"/>
            <consortium name="The Broad Institute Genome Sequencing Center for Infectious Disease"/>
            <person name="Neafsey D."/>
            <person name="Duraisingh M."/>
            <person name="Young S.K."/>
            <person name="Zeng Q."/>
            <person name="Gargeya S."/>
            <person name="Abouelleil A."/>
            <person name="Alvarado L."/>
            <person name="Chapman S.B."/>
            <person name="Gainer-Dewar J."/>
            <person name="Goldberg J."/>
            <person name="Griggs A."/>
            <person name="Gujja S."/>
            <person name="Hansen M."/>
            <person name="Howarth C."/>
            <person name="Imamovic A."/>
            <person name="Larimer J."/>
            <person name="Pearson M."/>
            <person name="Poon T.W."/>
            <person name="Priest M."/>
            <person name="Roberts A."/>
            <person name="Saif S."/>
            <person name="Shea T."/>
            <person name="Sykes S."/>
            <person name="Wortman J."/>
            <person name="Nusbaum C."/>
            <person name="Birren B."/>
        </authorList>
    </citation>
    <scope>NUCLEOTIDE SEQUENCE [LARGE SCALE GENOMIC DNA]</scope>
    <source>
        <strain evidence="4">nilgiri</strain>
    </source>
</reference>
<organism evidence="3 4">
    <name type="scientific">Plasmodium fragile</name>
    <dbReference type="NCBI Taxonomy" id="5857"/>
    <lineage>
        <taxon>Eukaryota</taxon>
        <taxon>Sar</taxon>
        <taxon>Alveolata</taxon>
        <taxon>Apicomplexa</taxon>
        <taxon>Aconoidasida</taxon>
        <taxon>Haemosporida</taxon>
        <taxon>Plasmodiidae</taxon>
        <taxon>Plasmodium</taxon>
        <taxon>Plasmodium (Plasmodium)</taxon>
    </lineage>
</organism>
<accession>A0A0D9QG72</accession>
<evidence type="ECO:0000313" key="4">
    <source>
        <dbReference type="Proteomes" id="UP000054561"/>
    </source>
</evidence>
<feature type="domain" description="Schizont-infected cell agglutination extracellular alpha" evidence="2">
    <location>
        <begin position="17"/>
        <end position="184"/>
    </location>
</feature>
<evidence type="ECO:0000313" key="3">
    <source>
        <dbReference type="EMBL" id="KJP84691.1"/>
    </source>
</evidence>
<dbReference type="Pfam" id="PF12887">
    <property type="entry name" value="SICA_alpha"/>
    <property type="match status" value="1"/>
</dbReference>
<dbReference type="RefSeq" id="XP_012338702.1">
    <property type="nucleotide sequence ID" value="XM_012483279.1"/>
</dbReference>
<dbReference type="GeneID" id="24270991"/>
<evidence type="ECO:0000256" key="1">
    <source>
        <dbReference type="SAM" id="MobiDB-lite"/>
    </source>
</evidence>
<dbReference type="Proteomes" id="UP000054561">
    <property type="component" value="Unassembled WGS sequence"/>
</dbReference>
<protein>
    <recommendedName>
        <fullName evidence="2">Schizont-infected cell agglutination extracellular alpha domain-containing protein</fullName>
    </recommendedName>
</protein>
<dbReference type="InterPro" id="IPR024290">
    <property type="entry name" value="SICA_extracell_a"/>
</dbReference>
<evidence type="ECO:0000259" key="2">
    <source>
        <dbReference type="Pfam" id="PF12887"/>
    </source>
</evidence>
<name>A0A0D9QG72_PLAFR</name>
<gene>
    <name evidence="3" type="ORF">AK88_05677</name>
</gene>
<proteinExistence type="predicted"/>
<dbReference type="VEuPathDB" id="PlasmoDB:AK88_05677"/>
<keyword evidence="4" id="KW-1185">Reference proteome</keyword>
<dbReference type="OrthoDB" id="389533at2759"/>
<dbReference type="AlphaFoldDB" id="A0A0D9QG72"/>
<dbReference type="EMBL" id="KQ030455">
    <property type="protein sequence ID" value="KJP84691.1"/>
    <property type="molecule type" value="Genomic_DNA"/>
</dbReference>
<sequence length="322" mass="36232">MANSEPGLADFTKHLRKWFETRQLSSETDYSEKLWIDIHTLFQVLAKGIDSTNPFSEAVCEPDNPAWTLRSHAAEFKVCQRIVNIFLFMDGLHYVNNGDWQQRYIFNNEQRLEEYLRCMLGHVALLQLYGDNCDHIELVRTVSNSMDPFREAFRHADISKTCANMNYRNIQIGTKLIGLTMARWMEQLKGTRHVGSITSDKPVQICNQGQGTNTKEATADGVRQNGHMPIVEMMEDGTTDVVKKLIKKGKDMTDEVKKRLIETVKDSTNPEKTMEDILDTVSKCTAPGNACVQSALESVHTSVTPVPPNPADHDPSAISASA</sequence>